<evidence type="ECO:0000313" key="3">
    <source>
        <dbReference type="EMBL" id="UZP74192.1"/>
    </source>
</evidence>
<dbReference type="Proteomes" id="UP001317963">
    <property type="component" value="Chromosome"/>
</dbReference>
<gene>
    <name evidence="3" type="ORF">E0F26_05300</name>
</gene>
<evidence type="ECO:0000259" key="2">
    <source>
        <dbReference type="Pfam" id="PF25222"/>
    </source>
</evidence>
<sequence>MIFTKEPIWLLFLVLPLFLSESVYAFPKYGRSESAAFTAQWLEILHADVHGDSFKTRVVSEGFLITSDSTVFDAGEELVASLEHFKAGMGVCSRPSRYLFLAGEFGLPIEALERCEFLDDLSFSDLEGSDVTVVYASGYLGNPASYYGHMFLTVTPPSSSNKLLDKAINYGAINASGDNPVSYIAKGLFGGYEGAFSLSSYYVFDNQYRTIENRDLWEYRLHLDDKAKLQLLTHIAELSKHKFNYYFMGRNCVSAFAEIINVVAKRNFDAANTALVYPHAWLKYLVSDSSIPVSSQLVPSRATEFRSLYKRLSTTQLTAINKYDVTEGPVLSVQQDSDEVVVLDTLLLYSQAFKDDETFREDALREVTAKRLDIDLVSESYEFQREAKLEPHIGRNPAKLSWGLGSTDDDVVRLFSLRPAFYDEADGASLGFGGNALVMIDNLFSQDDQGEVRLETLDLLAINEINPKASGFRNDGSLGWTGHISYERKGSAFCRSLCAGLESKLGLLTNISPNDSGSLALGGAFYLSQQSGAHFRASVFASGIINISENIAVIGKVSAFDRSTSHRPNTINQLGVSAWITENLRFSLEYRKHRRESVSVNVDHYF</sequence>
<dbReference type="RefSeq" id="WP_279243003.1">
    <property type="nucleotide sequence ID" value="NZ_CP036501.1"/>
</dbReference>
<evidence type="ECO:0000313" key="4">
    <source>
        <dbReference type="Proteomes" id="UP001317963"/>
    </source>
</evidence>
<dbReference type="Pfam" id="PF13387">
    <property type="entry name" value="Lnb_N"/>
    <property type="match status" value="1"/>
</dbReference>
<dbReference type="InterPro" id="IPR025178">
    <property type="entry name" value="Lnb_N"/>
</dbReference>
<dbReference type="Pfam" id="PF25222">
    <property type="entry name" value="DUF7840"/>
    <property type="match status" value="1"/>
</dbReference>
<evidence type="ECO:0000259" key="1">
    <source>
        <dbReference type="Pfam" id="PF13387"/>
    </source>
</evidence>
<dbReference type="InterPro" id="IPR057162">
    <property type="entry name" value="DUF7840"/>
</dbReference>
<accession>A0ABY6Q4I6</accession>
<name>A0ABY6Q4I6_9GAMM</name>
<keyword evidence="4" id="KW-1185">Reference proteome</keyword>
<protein>
    <submittedName>
        <fullName evidence="3">DUF4105 domain-containing protein</fullName>
    </submittedName>
</protein>
<proteinExistence type="predicted"/>
<feature type="domain" description="Lnb N-terminal periplasmic" evidence="1">
    <location>
        <begin position="126"/>
        <end position="285"/>
    </location>
</feature>
<dbReference type="EMBL" id="CP036501">
    <property type="protein sequence ID" value="UZP74192.1"/>
    <property type="molecule type" value="Genomic_DNA"/>
</dbReference>
<reference evidence="3 4" key="1">
    <citation type="submission" date="2019-02" db="EMBL/GenBank/DDBJ databases">
        <title>Halieaceae_genomes.</title>
        <authorList>
            <person name="Li S.-H."/>
        </authorList>
    </citation>
    <scope>NUCLEOTIDE SEQUENCE [LARGE SCALE GENOMIC DNA]</scope>
    <source>
        <strain evidence="3 4">JH123</strain>
    </source>
</reference>
<organism evidence="3 4">
    <name type="scientific">Candidatus Paraluminiphilus aquimaris</name>
    <dbReference type="NCBI Taxonomy" id="2518994"/>
    <lineage>
        <taxon>Bacteria</taxon>
        <taxon>Pseudomonadati</taxon>
        <taxon>Pseudomonadota</taxon>
        <taxon>Gammaproteobacteria</taxon>
        <taxon>Cellvibrionales</taxon>
        <taxon>Halieaceae</taxon>
        <taxon>Candidatus Paraluminiphilus</taxon>
    </lineage>
</organism>
<feature type="domain" description="DUF7840" evidence="2">
    <location>
        <begin position="390"/>
        <end position="599"/>
    </location>
</feature>